<dbReference type="InterPro" id="IPR016181">
    <property type="entry name" value="Acyl_CoA_acyltransferase"/>
</dbReference>
<sequence>MAKRNKERGEPSVVEDQGLYASSCGYCKSDTKTSVSYGLWAHSLSVYDYQDLLDRGWRRSGMFLYKPEMNKTCCPAYTIRLKADSFCPSKEQNRVMHRMQRYLDGSYTGPASTGKEDSGVTGQQISAEVDRCMQGGSQRMDFCDMNCDRTSKISNLTGRCNDMVNIEKVLSSAIQDVIIACCMAGHLPADLEVPRIVLQKLKPTMRKRIKTSTTGEVVYSCNVSFLVAAALSKHKEVDTVLKNLQQSQDCLKNQNNGSRKFSPLQLAELFASRLQMRIEMHDYVVEACNGHLNFLVQNRPSLDVASAEDLHPSKRGNGDSSCSSKPQTESSVSPSLTQHLRPKRILEVRMRRSAFDPEEFALYKRYQIAVHHDKPEDVKESSFVRFLVNSPLNFVPPSRSGTAFCGFGSFHQQYLIDGRLIAVGVVDILPSCLSSKYLFWDPDFAFLSLGKYSALQEIQWVQKAQTVCSSLEYYYLGYYIHTCPKMRYKGAYRPSELLCPVKFQWVPFDIAEPLLNIQPFLCLSDHFDETIRQTRKTDYVKDTQSAVKESTETNTKTTKTENLKPDVSYLSGAGSSSKESEDVNNILLKLGNQFLQFKRLQTWTAVPQKFKDALACDLRKYSQVVGHVLASKMAYVLD</sequence>
<dbReference type="SUPFAM" id="SSF55729">
    <property type="entry name" value="Acyl-CoA N-acyltransferases (Nat)"/>
    <property type="match status" value="1"/>
</dbReference>
<comment type="caution">
    <text evidence="9">The sequence shown here is derived from an EMBL/GenBank/DDBJ whole genome shotgun (WGS) entry which is preliminary data.</text>
</comment>
<feature type="compositionally biased region" description="Polar residues" evidence="6">
    <location>
        <begin position="318"/>
        <end position="338"/>
    </location>
</feature>
<comment type="function">
    <text evidence="5">Involved in the post-translational conjugation of arginine to the N-terminal aspartate or glutamate of a protein. This arginylation is required for degradation of the protein via the ubiquitin pathway.</text>
</comment>
<dbReference type="PANTHER" id="PTHR21367:SF1">
    <property type="entry name" value="ARGINYL-TRNA--PROTEIN TRANSFERASE 1"/>
    <property type="match status" value="1"/>
</dbReference>
<comment type="catalytic activity">
    <reaction evidence="5">
        <text>an N-terminal L-alpha-aminoacyl-[protein] + L-arginyl-tRNA(Arg) = an N-terminal L-arginyl-L-aminoacyl-[protein] + tRNA(Arg) + H(+)</text>
        <dbReference type="Rhea" id="RHEA:10208"/>
        <dbReference type="Rhea" id="RHEA-COMP:9658"/>
        <dbReference type="Rhea" id="RHEA-COMP:9673"/>
        <dbReference type="Rhea" id="RHEA-COMP:10636"/>
        <dbReference type="Rhea" id="RHEA-COMP:10638"/>
        <dbReference type="ChEBI" id="CHEBI:15378"/>
        <dbReference type="ChEBI" id="CHEBI:78442"/>
        <dbReference type="ChEBI" id="CHEBI:78513"/>
        <dbReference type="ChEBI" id="CHEBI:78597"/>
        <dbReference type="ChEBI" id="CHEBI:83562"/>
        <dbReference type="EC" id="2.3.2.8"/>
    </reaction>
</comment>
<dbReference type="InterPro" id="IPR017137">
    <property type="entry name" value="Arg-tRNA-P_Trfase_1_euk"/>
</dbReference>
<dbReference type="InterPro" id="IPR007471">
    <property type="entry name" value="N-end_Aminoacyl_Trfase_N"/>
</dbReference>
<evidence type="ECO:0000256" key="4">
    <source>
        <dbReference type="ARBA" id="ARBA00023315"/>
    </source>
</evidence>
<dbReference type="EC" id="2.3.2.8" evidence="5"/>
<dbReference type="AlphaFoldDB" id="A0A9D4ZQB8"/>
<feature type="region of interest" description="Disordered" evidence="6">
    <location>
        <begin position="308"/>
        <end position="338"/>
    </location>
</feature>
<dbReference type="InterPro" id="IPR030700">
    <property type="entry name" value="N-end_Aminoacyl_Trfase"/>
</dbReference>
<gene>
    <name evidence="9" type="ORF">GOP47_0000178</name>
</gene>
<feature type="domain" description="N-end aminoacyl transferase N-terminal" evidence="7">
    <location>
        <begin position="22"/>
        <end position="94"/>
    </location>
</feature>
<feature type="domain" description="N-end rule aminoacyl transferase C-terminal" evidence="8">
    <location>
        <begin position="358"/>
        <end position="499"/>
    </location>
</feature>
<keyword evidence="3 5" id="KW-0833">Ubl conjugation pathway</keyword>
<dbReference type="PIRSF" id="PIRSF037207">
    <property type="entry name" value="ATE1_euk"/>
    <property type="match status" value="1"/>
</dbReference>
<dbReference type="Pfam" id="PF04377">
    <property type="entry name" value="ATE_C"/>
    <property type="match status" value="1"/>
</dbReference>
<dbReference type="Proteomes" id="UP000886520">
    <property type="component" value="Chromosome 1"/>
</dbReference>
<evidence type="ECO:0000256" key="3">
    <source>
        <dbReference type="ARBA" id="ARBA00022786"/>
    </source>
</evidence>
<evidence type="ECO:0000256" key="2">
    <source>
        <dbReference type="ARBA" id="ARBA00022679"/>
    </source>
</evidence>
<comment type="similarity">
    <text evidence="1 5">Belongs to the R-transferase family.</text>
</comment>
<dbReference type="Pfam" id="PF04376">
    <property type="entry name" value="ATE_N"/>
    <property type="match status" value="1"/>
</dbReference>
<dbReference type="EMBL" id="JABFUD020000001">
    <property type="protein sequence ID" value="KAI5084009.1"/>
    <property type="molecule type" value="Genomic_DNA"/>
</dbReference>
<evidence type="ECO:0000313" key="9">
    <source>
        <dbReference type="EMBL" id="KAI5084009.1"/>
    </source>
</evidence>
<reference evidence="9" key="1">
    <citation type="submission" date="2021-01" db="EMBL/GenBank/DDBJ databases">
        <title>Adiantum capillus-veneris genome.</title>
        <authorList>
            <person name="Fang Y."/>
            <person name="Liao Q."/>
        </authorList>
    </citation>
    <scope>NUCLEOTIDE SEQUENCE</scope>
    <source>
        <strain evidence="9">H3</strain>
        <tissue evidence="9">Leaf</tissue>
    </source>
</reference>
<name>A0A9D4ZQB8_ADICA</name>
<keyword evidence="4 5" id="KW-0012">Acyltransferase</keyword>
<proteinExistence type="inferred from homology"/>
<evidence type="ECO:0000256" key="1">
    <source>
        <dbReference type="ARBA" id="ARBA00009991"/>
    </source>
</evidence>
<protein>
    <recommendedName>
        <fullName evidence="5">Arginyl-tRNA--protein transferase</fullName>
        <ecNumber evidence="5">2.3.2.8</ecNumber>
    </recommendedName>
</protein>
<organism evidence="9 10">
    <name type="scientific">Adiantum capillus-veneris</name>
    <name type="common">Maidenhair fern</name>
    <dbReference type="NCBI Taxonomy" id="13818"/>
    <lineage>
        <taxon>Eukaryota</taxon>
        <taxon>Viridiplantae</taxon>
        <taxon>Streptophyta</taxon>
        <taxon>Embryophyta</taxon>
        <taxon>Tracheophyta</taxon>
        <taxon>Polypodiopsida</taxon>
        <taxon>Polypodiidae</taxon>
        <taxon>Polypodiales</taxon>
        <taxon>Pteridineae</taxon>
        <taxon>Pteridaceae</taxon>
        <taxon>Vittarioideae</taxon>
        <taxon>Adiantum</taxon>
    </lineage>
</organism>
<keyword evidence="2 5" id="KW-0808">Transferase</keyword>
<dbReference type="GO" id="GO:0004057">
    <property type="term" value="F:arginyl-tRNA--protein transferase activity"/>
    <property type="evidence" value="ECO:0007669"/>
    <property type="project" value="UniProtKB-EC"/>
</dbReference>
<keyword evidence="10" id="KW-1185">Reference proteome</keyword>
<evidence type="ECO:0000313" key="10">
    <source>
        <dbReference type="Proteomes" id="UP000886520"/>
    </source>
</evidence>
<evidence type="ECO:0000259" key="8">
    <source>
        <dbReference type="Pfam" id="PF04377"/>
    </source>
</evidence>
<accession>A0A9D4ZQB8</accession>
<dbReference type="GO" id="GO:0005737">
    <property type="term" value="C:cytoplasm"/>
    <property type="evidence" value="ECO:0007669"/>
    <property type="project" value="TreeGrafter"/>
</dbReference>
<dbReference type="InterPro" id="IPR007472">
    <property type="entry name" value="N-end_Aminoacyl_Trfase_C"/>
</dbReference>
<evidence type="ECO:0000256" key="6">
    <source>
        <dbReference type="SAM" id="MobiDB-lite"/>
    </source>
</evidence>
<evidence type="ECO:0000256" key="5">
    <source>
        <dbReference type="PIRNR" id="PIRNR037207"/>
    </source>
</evidence>
<evidence type="ECO:0000259" key="7">
    <source>
        <dbReference type="Pfam" id="PF04376"/>
    </source>
</evidence>
<dbReference type="OrthoDB" id="74183at2759"/>
<dbReference type="PANTHER" id="PTHR21367">
    <property type="entry name" value="ARGININE-TRNA-PROTEIN TRANSFERASE 1"/>
    <property type="match status" value="1"/>
</dbReference>